<comment type="subcellular location">
    <subcellularLocation>
        <location evidence="5">Nucleus</location>
        <location evidence="5">Nucleolus</location>
    </subcellularLocation>
    <subcellularLocation>
        <location evidence="5">Nucleus</location>
        <location evidence="5">Nucleoplasm</location>
    </subcellularLocation>
</comment>
<proteinExistence type="inferred from homology"/>
<dbReference type="GO" id="GO:0000027">
    <property type="term" value="P:ribosomal large subunit assembly"/>
    <property type="evidence" value="ECO:0007669"/>
    <property type="project" value="UniProtKB-UniRule"/>
</dbReference>
<feature type="region of interest" description="Disordered" evidence="7">
    <location>
        <begin position="137"/>
        <end position="156"/>
    </location>
</feature>
<dbReference type="PANTHER" id="PTHR14211:SF7">
    <property type="entry name" value="RIBOSOME BIOGENESIS PROTEIN NOP53"/>
    <property type="match status" value="1"/>
</dbReference>
<gene>
    <name evidence="8" type="ORF">CROQUDRAFT_657708</name>
</gene>
<comment type="caution">
    <text evidence="8">The sequence shown here is derived from an EMBL/GenBank/DDBJ whole genome shotgun (WGS) entry which is preliminary data.</text>
</comment>
<keyword evidence="6" id="KW-0175">Coiled coil</keyword>
<name>A0A9P6NML1_9BASI</name>
<dbReference type="AlphaFoldDB" id="A0A9P6NML1"/>
<evidence type="ECO:0000256" key="4">
    <source>
        <dbReference type="ARBA" id="ARBA00023242"/>
    </source>
</evidence>
<dbReference type="PANTHER" id="PTHR14211">
    <property type="entry name" value="GLIOMA SUPPRESSOR CANDIDATE REGION GENE 2"/>
    <property type="match status" value="1"/>
</dbReference>
<accession>A0A9P6NML1</accession>
<evidence type="ECO:0000256" key="1">
    <source>
        <dbReference type="ARBA" id="ARBA00008838"/>
    </source>
</evidence>
<protein>
    <recommendedName>
        <fullName evidence="2 5">Ribosome biogenesis protein NOP53</fullName>
    </recommendedName>
</protein>
<dbReference type="PIRSF" id="PIRSF017302">
    <property type="entry name" value="Gltscr2"/>
    <property type="match status" value="1"/>
</dbReference>
<evidence type="ECO:0000256" key="7">
    <source>
        <dbReference type="SAM" id="MobiDB-lite"/>
    </source>
</evidence>
<evidence type="ECO:0000313" key="8">
    <source>
        <dbReference type="EMBL" id="KAG0146221.1"/>
    </source>
</evidence>
<dbReference type="GO" id="GO:0006364">
    <property type="term" value="P:rRNA processing"/>
    <property type="evidence" value="ECO:0007669"/>
    <property type="project" value="TreeGrafter"/>
</dbReference>
<dbReference type="GO" id="GO:0005654">
    <property type="term" value="C:nucleoplasm"/>
    <property type="evidence" value="ECO:0007669"/>
    <property type="project" value="UniProtKB-SubCell"/>
</dbReference>
<dbReference type="OrthoDB" id="5072at2759"/>
<comment type="similarity">
    <text evidence="1 5">Belongs to the NOP53 family.</text>
</comment>
<feature type="region of interest" description="Disordered" evidence="7">
    <location>
        <begin position="108"/>
        <end position="128"/>
    </location>
</feature>
<dbReference type="Proteomes" id="UP000886653">
    <property type="component" value="Unassembled WGS sequence"/>
</dbReference>
<feature type="compositionally biased region" description="Basic residues" evidence="7">
    <location>
        <begin position="1"/>
        <end position="11"/>
    </location>
</feature>
<keyword evidence="9" id="KW-1185">Reference proteome</keyword>
<dbReference type="InterPro" id="IPR011687">
    <property type="entry name" value="Nop53/GLTSCR2"/>
</dbReference>
<feature type="coiled-coil region" evidence="6">
    <location>
        <begin position="194"/>
        <end position="251"/>
    </location>
</feature>
<evidence type="ECO:0000256" key="5">
    <source>
        <dbReference type="PIRNR" id="PIRNR017302"/>
    </source>
</evidence>
<dbReference type="Pfam" id="PF07767">
    <property type="entry name" value="Nop53"/>
    <property type="match status" value="1"/>
</dbReference>
<dbReference type="GO" id="GO:0008097">
    <property type="term" value="F:5S rRNA binding"/>
    <property type="evidence" value="ECO:0007669"/>
    <property type="project" value="TreeGrafter"/>
</dbReference>
<reference evidence="8" key="1">
    <citation type="submission" date="2013-11" db="EMBL/GenBank/DDBJ databases">
        <title>Genome sequence of the fusiform rust pathogen reveals effectors for host alternation and coevolution with pine.</title>
        <authorList>
            <consortium name="DOE Joint Genome Institute"/>
            <person name="Smith K."/>
            <person name="Pendleton A."/>
            <person name="Kubisiak T."/>
            <person name="Anderson C."/>
            <person name="Salamov A."/>
            <person name="Aerts A."/>
            <person name="Riley R."/>
            <person name="Clum A."/>
            <person name="Lindquist E."/>
            <person name="Ence D."/>
            <person name="Campbell M."/>
            <person name="Kronenberg Z."/>
            <person name="Feau N."/>
            <person name="Dhillon B."/>
            <person name="Hamelin R."/>
            <person name="Burleigh J."/>
            <person name="Smith J."/>
            <person name="Yandell M."/>
            <person name="Nelson C."/>
            <person name="Grigoriev I."/>
            <person name="Davis J."/>
        </authorList>
    </citation>
    <scope>NUCLEOTIDE SEQUENCE</scope>
    <source>
        <strain evidence="8">G11</strain>
    </source>
</reference>
<sequence>MVTRGSKKTYPKKNPTPDALFEVDTKGSESIRHSFLHGSAAARARKGVKPLKADEILSEVSRSQTPAICGRTRASVSKNANPNRKVRLMSREERERLHKIVLRKKQSSSLIDENRSSTAVAIRPPCPPQGDVWNSATSSAGETTSVPTVKPPPHLRHNDLIETVTSSLTTPLSMAPGLAAIPHPHPGQSYNPTFKDHQEVLNLALEELEEEKRDADRVKEVKDRMDKSLAEARAKEQWEFCQEEVEKIEEDENAEVEALTNPDEAFVKKTKKAKKKTTAQRNRKAKAMEEARMLLKRRQAKLISKSLHELPTIVNSLSIEKAASLQSQLARKSQRATLVSKYGLTAVRGGKPKGLNAISDQRTYQLTQDLTESGLRGLKPEGNLWKDWQLSGMRRGKLAQKAVVGPLKGQRTGKGRKFKEVEKHAWKNFEA</sequence>
<evidence type="ECO:0000313" key="9">
    <source>
        <dbReference type="Proteomes" id="UP000886653"/>
    </source>
</evidence>
<feature type="region of interest" description="Disordered" evidence="7">
    <location>
        <begin position="401"/>
        <end position="420"/>
    </location>
</feature>
<feature type="compositionally biased region" description="Polar residues" evidence="7">
    <location>
        <begin position="137"/>
        <end position="147"/>
    </location>
</feature>
<evidence type="ECO:0000256" key="3">
    <source>
        <dbReference type="ARBA" id="ARBA00022517"/>
    </source>
</evidence>
<dbReference type="EMBL" id="MU167264">
    <property type="protein sequence ID" value="KAG0146221.1"/>
    <property type="molecule type" value="Genomic_DNA"/>
</dbReference>
<comment type="function">
    <text evidence="5">May play a role in ribosome biogenesis.</text>
</comment>
<organism evidence="8 9">
    <name type="scientific">Cronartium quercuum f. sp. fusiforme G11</name>
    <dbReference type="NCBI Taxonomy" id="708437"/>
    <lineage>
        <taxon>Eukaryota</taxon>
        <taxon>Fungi</taxon>
        <taxon>Dikarya</taxon>
        <taxon>Basidiomycota</taxon>
        <taxon>Pucciniomycotina</taxon>
        <taxon>Pucciniomycetes</taxon>
        <taxon>Pucciniales</taxon>
        <taxon>Coleosporiaceae</taxon>
        <taxon>Cronartium</taxon>
    </lineage>
</organism>
<keyword evidence="3 5" id="KW-0690">Ribosome biogenesis</keyword>
<evidence type="ECO:0000256" key="2">
    <source>
        <dbReference type="ARBA" id="ARBA00018339"/>
    </source>
</evidence>
<feature type="region of interest" description="Disordered" evidence="7">
    <location>
        <begin position="1"/>
        <end position="21"/>
    </location>
</feature>
<dbReference type="GO" id="GO:0005730">
    <property type="term" value="C:nucleolus"/>
    <property type="evidence" value="ECO:0007669"/>
    <property type="project" value="UniProtKB-SubCell"/>
</dbReference>
<evidence type="ECO:0000256" key="6">
    <source>
        <dbReference type="SAM" id="Coils"/>
    </source>
</evidence>
<keyword evidence="4 5" id="KW-0539">Nucleus</keyword>
<feature type="compositionally biased region" description="Polar residues" evidence="7">
    <location>
        <begin position="108"/>
        <end position="119"/>
    </location>
</feature>